<name>A0ACC4CK50_POPAL</name>
<dbReference type="EMBL" id="RCHU02000004">
    <property type="protein sequence ID" value="KAL3597852.1"/>
    <property type="molecule type" value="Genomic_DNA"/>
</dbReference>
<proteinExistence type="predicted"/>
<evidence type="ECO:0000313" key="1">
    <source>
        <dbReference type="EMBL" id="KAL3597852.1"/>
    </source>
</evidence>
<evidence type="ECO:0000313" key="2">
    <source>
        <dbReference type="Proteomes" id="UP000309997"/>
    </source>
</evidence>
<reference evidence="1 2" key="1">
    <citation type="journal article" date="2024" name="Plant Biotechnol. J.">
        <title>Genome and CRISPR/Cas9 system of a widespread forest tree (Populus alba) in the world.</title>
        <authorList>
            <person name="Liu Y.J."/>
            <person name="Jiang P.F."/>
            <person name="Han X.M."/>
            <person name="Li X.Y."/>
            <person name="Wang H.M."/>
            <person name="Wang Y.J."/>
            <person name="Wang X.X."/>
            <person name="Zeng Q.Y."/>
        </authorList>
    </citation>
    <scope>NUCLEOTIDE SEQUENCE [LARGE SCALE GENOMIC DNA]</scope>
    <source>
        <strain evidence="2">cv. PAL-ZL1</strain>
    </source>
</reference>
<protein>
    <submittedName>
        <fullName evidence="1">Uncharacterized protein</fullName>
    </submittedName>
</protein>
<sequence length="68" mass="7501">MNTIGGEVVKSSKHAIVYVGFEHECPHSHRFLLSLDHLNELGSLYPLPEESHVPSMETSDNSLADPSN</sequence>
<keyword evidence="2" id="KW-1185">Reference proteome</keyword>
<comment type="caution">
    <text evidence="1">The sequence shown here is derived from an EMBL/GenBank/DDBJ whole genome shotgun (WGS) entry which is preliminary data.</text>
</comment>
<organism evidence="1 2">
    <name type="scientific">Populus alba</name>
    <name type="common">White poplar</name>
    <dbReference type="NCBI Taxonomy" id="43335"/>
    <lineage>
        <taxon>Eukaryota</taxon>
        <taxon>Viridiplantae</taxon>
        <taxon>Streptophyta</taxon>
        <taxon>Embryophyta</taxon>
        <taxon>Tracheophyta</taxon>
        <taxon>Spermatophyta</taxon>
        <taxon>Magnoliopsida</taxon>
        <taxon>eudicotyledons</taxon>
        <taxon>Gunneridae</taxon>
        <taxon>Pentapetalae</taxon>
        <taxon>rosids</taxon>
        <taxon>fabids</taxon>
        <taxon>Malpighiales</taxon>
        <taxon>Salicaceae</taxon>
        <taxon>Saliceae</taxon>
        <taxon>Populus</taxon>
    </lineage>
</organism>
<accession>A0ACC4CK50</accession>
<gene>
    <name evidence="1" type="ORF">D5086_009489</name>
</gene>
<dbReference type="Proteomes" id="UP000309997">
    <property type="component" value="Unassembled WGS sequence"/>
</dbReference>